<organism evidence="2 3">
    <name type="scientific">Chloropicon primus</name>
    <dbReference type="NCBI Taxonomy" id="1764295"/>
    <lineage>
        <taxon>Eukaryota</taxon>
        <taxon>Viridiplantae</taxon>
        <taxon>Chlorophyta</taxon>
        <taxon>Chloropicophyceae</taxon>
        <taxon>Chloropicales</taxon>
        <taxon>Chloropicaceae</taxon>
        <taxon>Chloropicon</taxon>
    </lineage>
</organism>
<protein>
    <submittedName>
        <fullName evidence="2">Uncharacterized protein</fullName>
    </submittedName>
</protein>
<evidence type="ECO:0000313" key="3">
    <source>
        <dbReference type="Proteomes" id="UP000316726"/>
    </source>
</evidence>
<dbReference type="Proteomes" id="UP000316726">
    <property type="component" value="Chromosome 2"/>
</dbReference>
<sequence length="185" mass="20365">MQLGQDGLGLGLDTPTGGRVVRREIEDVALSRKPSPLKKKQVLDLWEKYRNKLWDDTCENSNVDPSSSIAAANIEHASEPARNADPFAALAHLRNEERQTSTQEFLSGSSSLPSVRNTSAVAPSSGGGSTSTNLPELLPMETVLRVRQTLCQINNNDIANMKPGYFQELVTLGHLIIRRSQEYYT</sequence>
<dbReference type="EMBL" id="CP031035">
    <property type="protein sequence ID" value="QDZ19253.1"/>
    <property type="molecule type" value="Genomic_DNA"/>
</dbReference>
<proteinExistence type="predicted"/>
<feature type="region of interest" description="Disordered" evidence="1">
    <location>
        <begin position="98"/>
        <end position="135"/>
    </location>
</feature>
<gene>
    <name evidence="2" type="ORF">A3770_02p17710</name>
</gene>
<name>A0A5B8MFI8_9CHLO</name>
<keyword evidence="3" id="KW-1185">Reference proteome</keyword>
<evidence type="ECO:0000313" key="2">
    <source>
        <dbReference type="EMBL" id="QDZ19253.1"/>
    </source>
</evidence>
<feature type="compositionally biased region" description="Polar residues" evidence="1">
    <location>
        <begin position="100"/>
        <end position="122"/>
    </location>
</feature>
<accession>A0A5B8MFI8</accession>
<dbReference type="AlphaFoldDB" id="A0A5B8MFI8"/>
<reference evidence="2 3" key="1">
    <citation type="submission" date="2018-07" db="EMBL/GenBank/DDBJ databases">
        <title>The complete nuclear genome of the prasinophyte Chloropicon primus (CCMP1205).</title>
        <authorList>
            <person name="Pombert J.-F."/>
            <person name="Otis C."/>
            <person name="Turmel M."/>
            <person name="Lemieux C."/>
        </authorList>
    </citation>
    <scope>NUCLEOTIDE SEQUENCE [LARGE SCALE GENOMIC DNA]</scope>
    <source>
        <strain evidence="2 3">CCMP1205</strain>
    </source>
</reference>
<evidence type="ECO:0000256" key="1">
    <source>
        <dbReference type="SAM" id="MobiDB-lite"/>
    </source>
</evidence>